<dbReference type="RefSeq" id="WP_242163078.1">
    <property type="nucleotide sequence ID" value="NZ_JAJMLW010000001.1"/>
</dbReference>
<evidence type="ECO:0000313" key="7">
    <source>
        <dbReference type="Proteomes" id="UP001430755"/>
    </source>
</evidence>
<feature type="region of interest" description="Disordered" evidence="4">
    <location>
        <begin position="31"/>
        <end position="53"/>
    </location>
</feature>
<organism evidence="6 7">
    <name type="scientific">Adlercreutzia faecimuris</name>
    <dbReference type="NCBI Taxonomy" id="2897341"/>
    <lineage>
        <taxon>Bacteria</taxon>
        <taxon>Bacillati</taxon>
        <taxon>Actinomycetota</taxon>
        <taxon>Coriobacteriia</taxon>
        <taxon>Eggerthellales</taxon>
        <taxon>Eggerthellaceae</taxon>
        <taxon>Adlercreutzia</taxon>
    </lineage>
</organism>
<comment type="similarity">
    <text evidence="2">Belongs to the bacterial solute-binding protein SsuA/TauA family.</text>
</comment>
<keyword evidence="3" id="KW-0732">Signal</keyword>
<dbReference type="PROSITE" id="PS51257">
    <property type="entry name" value="PROKAR_LIPOPROTEIN"/>
    <property type="match status" value="1"/>
</dbReference>
<proteinExistence type="inferred from homology"/>
<dbReference type="Proteomes" id="UP001430755">
    <property type="component" value="Unassembled WGS sequence"/>
</dbReference>
<evidence type="ECO:0000256" key="1">
    <source>
        <dbReference type="ARBA" id="ARBA00004418"/>
    </source>
</evidence>
<dbReference type="EMBL" id="JAJMLW010000001">
    <property type="protein sequence ID" value="MCI2241187.1"/>
    <property type="molecule type" value="Genomic_DNA"/>
</dbReference>
<sequence>MTLSRRTFVKVAGVSAATLAMGGLVACSGGEDKKEAPADAPRPDAGPQEEAFMSQGKGEHLTCAVTGKLIKIAPAIIAQQKGFFAEEECDVEFQTIALADAMAAMSVNRLDIDLFGVVPACSYVSQGAEIYVFGGTILNGSEMLSTEAFDRELKTADDFRGLRINCSREETGQMALKNYLQENGLTLGEDVFFEYVDNNTTAMEGLRSDQCDLFITNNAMGYSLGVDGIKVAGIVRDVTGDYPCCRQNCSAEAYTSKYLSLVDFEVAILRGYDFYLNNKDEVIQMLCDYSSQEPDYVEAAMYGTDTYRNVMNLSPDPHTKDVKAFYKALQNINEIEPDSPYDMEPYAVSGIYRKALDILLDREPDNETYKQLDADFSKYND</sequence>
<evidence type="ECO:0000259" key="5">
    <source>
        <dbReference type="Pfam" id="PF09084"/>
    </source>
</evidence>
<feature type="domain" description="SsuA/THI5-like" evidence="5">
    <location>
        <begin position="72"/>
        <end position="281"/>
    </location>
</feature>
<comment type="subcellular location">
    <subcellularLocation>
        <location evidence="1">Periplasm</location>
    </subcellularLocation>
</comment>
<evidence type="ECO:0000256" key="2">
    <source>
        <dbReference type="ARBA" id="ARBA00010742"/>
    </source>
</evidence>
<evidence type="ECO:0000313" key="6">
    <source>
        <dbReference type="EMBL" id="MCI2241187.1"/>
    </source>
</evidence>
<dbReference type="InterPro" id="IPR006311">
    <property type="entry name" value="TAT_signal"/>
</dbReference>
<dbReference type="Pfam" id="PF09084">
    <property type="entry name" value="NMT1"/>
    <property type="match status" value="1"/>
</dbReference>
<protein>
    <submittedName>
        <fullName evidence="6">Substrate-binding domain-containing protein</fullName>
    </submittedName>
</protein>
<name>A0ABS9WFD0_9ACTN</name>
<dbReference type="PANTHER" id="PTHR30024:SF47">
    <property type="entry name" value="TAURINE-BINDING PERIPLASMIC PROTEIN"/>
    <property type="match status" value="1"/>
</dbReference>
<accession>A0ABS9WFD0</accession>
<reference evidence="6" key="1">
    <citation type="submission" date="2021-11" db="EMBL/GenBank/DDBJ databases">
        <title>A Novel Adlercreutzia Species, isolated from a Allomyrina dichotoma larva feces.</title>
        <authorList>
            <person name="Suh M.K."/>
        </authorList>
    </citation>
    <scope>NUCLEOTIDE SEQUENCE</scope>
    <source>
        <strain evidence="6">JBNU-10</strain>
    </source>
</reference>
<keyword evidence="7" id="KW-1185">Reference proteome</keyword>
<comment type="caution">
    <text evidence="6">The sequence shown here is derived from an EMBL/GenBank/DDBJ whole genome shotgun (WGS) entry which is preliminary data.</text>
</comment>
<gene>
    <name evidence="6" type="ORF">LPT13_02320</name>
</gene>
<dbReference type="InterPro" id="IPR015168">
    <property type="entry name" value="SsuA/THI5"/>
</dbReference>
<evidence type="ECO:0000256" key="3">
    <source>
        <dbReference type="ARBA" id="ARBA00022729"/>
    </source>
</evidence>
<dbReference type="PROSITE" id="PS51318">
    <property type="entry name" value="TAT"/>
    <property type="match status" value="1"/>
</dbReference>
<dbReference type="PANTHER" id="PTHR30024">
    <property type="entry name" value="ALIPHATIC SULFONATES-BINDING PROTEIN-RELATED"/>
    <property type="match status" value="1"/>
</dbReference>
<evidence type="ECO:0000256" key="4">
    <source>
        <dbReference type="SAM" id="MobiDB-lite"/>
    </source>
</evidence>